<organism evidence="2 3">
    <name type="scientific">Burkholderia ambifaria IOP40-10</name>
    <dbReference type="NCBI Taxonomy" id="396596"/>
    <lineage>
        <taxon>Bacteria</taxon>
        <taxon>Pseudomonadati</taxon>
        <taxon>Pseudomonadota</taxon>
        <taxon>Betaproteobacteria</taxon>
        <taxon>Burkholderiales</taxon>
        <taxon>Burkholderiaceae</taxon>
        <taxon>Burkholderia</taxon>
        <taxon>Burkholderia cepacia complex</taxon>
    </lineage>
</organism>
<evidence type="ECO:0000313" key="3">
    <source>
        <dbReference type="Proteomes" id="UP000005463"/>
    </source>
</evidence>
<feature type="region of interest" description="Disordered" evidence="1">
    <location>
        <begin position="1"/>
        <end position="40"/>
    </location>
</feature>
<comment type="caution">
    <text evidence="2">The sequence shown here is derived from an EMBL/GenBank/DDBJ whole genome shotgun (WGS) entry which is preliminary data.</text>
</comment>
<dbReference type="AlphaFoldDB" id="B1F8B4"/>
<feature type="region of interest" description="Disordered" evidence="1">
    <location>
        <begin position="212"/>
        <end position="240"/>
    </location>
</feature>
<sequence>MRPRCAKSRSAPGRATAISRSCASPGDIARRPRRPGPARCRAMRARTVVVERARFGLRYRRIKRIRRAVRTTCGIVRALRRILATTSGRPRAVGPQVFIPVLLTLFVPGQRAAEAIAATRAERNAIRGQCQIGFVFRRRRRCHERIARHTQRPRIRRIERASFHGRGELHAASANTHRMPVITSRGTSLRAKHIGTCRPLGQRIATRSIGCGNRKRTRKRGGGRKTEGMIHQRSKSGDVQ</sequence>
<name>B1F8B4_9BURK</name>
<protein>
    <submittedName>
        <fullName evidence="2">Uncharacterized protein</fullName>
    </submittedName>
</protein>
<dbReference type="Proteomes" id="UP000005463">
    <property type="component" value="Unassembled WGS sequence"/>
</dbReference>
<feature type="compositionally biased region" description="Basic residues" evidence="1">
    <location>
        <begin position="31"/>
        <end position="40"/>
    </location>
</feature>
<feature type="compositionally biased region" description="Basic residues" evidence="1">
    <location>
        <begin position="213"/>
        <end position="223"/>
    </location>
</feature>
<dbReference type="EMBL" id="ABLC01000002">
    <property type="protein sequence ID" value="EDT06185.1"/>
    <property type="molecule type" value="Genomic_DNA"/>
</dbReference>
<proteinExistence type="predicted"/>
<evidence type="ECO:0000256" key="1">
    <source>
        <dbReference type="SAM" id="MobiDB-lite"/>
    </source>
</evidence>
<reference evidence="2 3" key="1">
    <citation type="submission" date="2008-03" db="EMBL/GenBank/DDBJ databases">
        <title>Sequencing of the draft genome and assembly of Burkholderia ambifaria IOP40-10.</title>
        <authorList>
            <consortium name="US DOE Joint Genome Institute (JGI-PGF)"/>
            <person name="Copeland A."/>
            <person name="Lucas S."/>
            <person name="Lapidus A."/>
            <person name="Glavina del Rio T."/>
            <person name="Dalin E."/>
            <person name="Tice H."/>
            <person name="Bruce D."/>
            <person name="Goodwin L."/>
            <person name="Pitluck S."/>
            <person name="Larimer F."/>
            <person name="Land M.L."/>
            <person name="Hauser L."/>
            <person name="Tiedje J."/>
            <person name="Richardson P."/>
        </authorList>
    </citation>
    <scope>NUCLEOTIDE SEQUENCE [LARGE SCALE GENOMIC DNA]</scope>
    <source>
        <strain evidence="2 3">IOP40-10</strain>
    </source>
</reference>
<accession>B1F8B4</accession>
<gene>
    <name evidence="2" type="ORF">BamIOP4010DRAFT_0273</name>
</gene>
<evidence type="ECO:0000313" key="2">
    <source>
        <dbReference type="EMBL" id="EDT06185.1"/>
    </source>
</evidence>